<evidence type="ECO:0000256" key="1">
    <source>
        <dbReference type="SAM" id="MobiDB-lite"/>
    </source>
</evidence>
<sequence length="100" mass="11402">MEDIPSHSINLESSQASETEQPIDPHYRLTLDHQRFHMESETPLAYRKGTGFDVVGDSSSYAITRGGRTIKPTQKVQDMGWTRVSRRGKQGRRGRGNYNH</sequence>
<dbReference type="Proteomes" id="UP000266723">
    <property type="component" value="Unassembled WGS sequence"/>
</dbReference>
<feature type="region of interest" description="Disordered" evidence="1">
    <location>
        <begin position="1"/>
        <end position="24"/>
    </location>
</feature>
<protein>
    <submittedName>
        <fullName evidence="2">Uncharacterized protein</fullName>
    </submittedName>
</protein>
<feature type="region of interest" description="Disordered" evidence="1">
    <location>
        <begin position="69"/>
        <end position="100"/>
    </location>
</feature>
<feature type="compositionally biased region" description="Basic residues" evidence="1">
    <location>
        <begin position="84"/>
        <end position="100"/>
    </location>
</feature>
<accession>A0ABQ7A5J3</accession>
<dbReference type="EMBL" id="QGKV02002055">
    <property type="protein sequence ID" value="KAF3492932.1"/>
    <property type="molecule type" value="Genomic_DNA"/>
</dbReference>
<evidence type="ECO:0000313" key="2">
    <source>
        <dbReference type="EMBL" id="KAF3492932.1"/>
    </source>
</evidence>
<keyword evidence="3" id="KW-1185">Reference proteome</keyword>
<reference evidence="2 3" key="1">
    <citation type="journal article" date="2020" name="BMC Genomics">
        <title>Intraspecific diversification of the crop wild relative Brassica cretica Lam. using demographic model selection.</title>
        <authorList>
            <person name="Kioukis A."/>
            <person name="Michalopoulou V.A."/>
            <person name="Briers L."/>
            <person name="Pirintsos S."/>
            <person name="Studholme D.J."/>
            <person name="Pavlidis P."/>
            <person name="Sarris P.F."/>
        </authorList>
    </citation>
    <scope>NUCLEOTIDE SEQUENCE [LARGE SCALE GENOMIC DNA]</scope>
    <source>
        <strain evidence="3">cv. PFS-1207/04</strain>
    </source>
</reference>
<feature type="compositionally biased region" description="Polar residues" evidence="1">
    <location>
        <begin position="7"/>
        <end position="20"/>
    </location>
</feature>
<organism evidence="2 3">
    <name type="scientific">Brassica cretica</name>
    <name type="common">Mustard</name>
    <dbReference type="NCBI Taxonomy" id="69181"/>
    <lineage>
        <taxon>Eukaryota</taxon>
        <taxon>Viridiplantae</taxon>
        <taxon>Streptophyta</taxon>
        <taxon>Embryophyta</taxon>
        <taxon>Tracheophyta</taxon>
        <taxon>Spermatophyta</taxon>
        <taxon>Magnoliopsida</taxon>
        <taxon>eudicotyledons</taxon>
        <taxon>Gunneridae</taxon>
        <taxon>Pentapetalae</taxon>
        <taxon>rosids</taxon>
        <taxon>malvids</taxon>
        <taxon>Brassicales</taxon>
        <taxon>Brassicaceae</taxon>
        <taxon>Brassiceae</taxon>
        <taxon>Brassica</taxon>
    </lineage>
</organism>
<name>A0ABQ7A5J3_BRACR</name>
<comment type="caution">
    <text evidence="2">The sequence shown here is derived from an EMBL/GenBank/DDBJ whole genome shotgun (WGS) entry which is preliminary data.</text>
</comment>
<evidence type="ECO:0000313" key="3">
    <source>
        <dbReference type="Proteomes" id="UP000266723"/>
    </source>
</evidence>
<proteinExistence type="predicted"/>
<gene>
    <name evidence="2" type="ORF">DY000_02057899</name>
</gene>